<gene>
    <name evidence="3" type="ORF">HanXRQr2_Chr14g0622341</name>
</gene>
<keyword evidence="1" id="KW-0472">Membrane</keyword>
<evidence type="ECO:0000313" key="4">
    <source>
        <dbReference type="Proteomes" id="UP000215914"/>
    </source>
</evidence>
<name>A0A9K3E5R5_HELAN</name>
<feature type="domain" description="Ubiquitin-like" evidence="2">
    <location>
        <begin position="155"/>
        <end position="201"/>
    </location>
</feature>
<proteinExistence type="predicted"/>
<comment type="caution">
    <text evidence="3">The sequence shown here is derived from an EMBL/GenBank/DDBJ whole genome shotgun (WGS) entry which is preliminary data.</text>
</comment>
<dbReference type="Pfam" id="PF00240">
    <property type="entry name" value="ubiquitin"/>
    <property type="match status" value="1"/>
</dbReference>
<evidence type="ECO:0000259" key="2">
    <source>
        <dbReference type="Pfam" id="PF00240"/>
    </source>
</evidence>
<evidence type="ECO:0000313" key="3">
    <source>
        <dbReference type="EMBL" id="KAF5767268.1"/>
    </source>
</evidence>
<feature type="transmembrane region" description="Helical" evidence="1">
    <location>
        <begin position="97"/>
        <end position="118"/>
    </location>
</feature>
<dbReference type="EMBL" id="MNCJ02000329">
    <property type="protein sequence ID" value="KAF5767268.1"/>
    <property type="molecule type" value="Genomic_DNA"/>
</dbReference>
<dbReference type="Gramene" id="mRNA:HanXRQr2_Chr14g0622341">
    <property type="protein sequence ID" value="mRNA:HanXRQr2_Chr14g0622341"/>
    <property type="gene ID" value="HanXRQr2_Chr14g0622341"/>
</dbReference>
<keyword evidence="1" id="KW-1133">Transmembrane helix</keyword>
<reference evidence="3" key="1">
    <citation type="journal article" date="2017" name="Nature">
        <title>The sunflower genome provides insights into oil metabolism, flowering and Asterid evolution.</title>
        <authorList>
            <person name="Badouin H."/>
            <person name="Gouzy J."/>
            <person name="Grassa C.J."/>
            <person name="Murat F."/>
            <person name="Staton S.E."/>
            <person name="Cottret L."/>
            <person name="Lelandais-Briere C."/>
            <person name="Owens G.L."/>
            <person name="Carrere S."/>
            <person name="Mayjonade B."/>
            <person name="Legrand L."/>
            <person name="Gill N."/>
            <person name="Kane N.C."/>
            <person name="Bowers J.E."/>
            <person name="Hubner S."/>
            <person name="Bellec A."/>
            <person name="Berard A."/>
            <person name="Berges H."/>
            <person name="Blanchet N."/>
            <person name="Boniface M.C."/>
            <person name="Brunel D."/>
            <person name="Catrice O."/>
            <person name="Chaidir N."/>
            <person name="Claudel C."/>
            <person name="Donnadieu C."/>
            <person name="Faraut T."/>
            <person name="Fievet G."/>
            <person name="Helmstetter N."/>
            <person name="King M."/>
            <person name="Knapp S.J."/>
            <person name="Lai Z."/>
            <person name="Le Paslier M.C."/>
            <person name="Lippi Y."/>
            <person name="Lorenzon L."/>
            <person name="Mandel J.R."/>
            <person name="Marage G."/>
            <person name="Marchand G."/>
            <person name="Marquand E."/>
            <person name="Bret-Mestries E."/>
            <person name="Morien E."/>
            <person name="Nambeesan S."/>
            <person name="Nguyen T."/>
            <person name="Pegot-Espagnet P."/>
            <person name="Pouilly N."/>
            <person name="Raftis F."/>
            <person name="Sallet E."/>
            <person name="Schiex T."/>
            <person name="Thomas J."/>
            <person name="Vandecasteele C."/>
            <person name="Vares D."/>
            <person name="Vear F."/>
            <person name="Vautrin S."/>
            <person name="Crespi M."/>
            <person name="Mangin B."/>
            <person name="Burke J.M."/>
            <person name="Salse J."/>
            <person name="Munos S."/>
            <person name="Vincourt P."/>
            <person name="Rieseberg L.H."/>
            <person name="Langlade N.B."/>
        </authorList>
    </citation>
    <scope>NUCLEOTIDE SEQUENCE</scope>
    <source>
        <tissue evidence="3">Leaves</tissue>
    </source>
</reference>
<dbReference type="InterPro" id="IPR029071">
    <property type="entry name" value="Ubiquitin-like_domsf"/>
</dbReference>
<dbReference type="SUPFAM" id="SSF54236">
    <property type="entry name" value="Ubiquitin-like"/>
    <property type="match status" value="1"/>
</dbReference>
<reference evidence="3" key="2">
    <citation type="submission" date="2020-06" db="EMBL/GenBank/DDBJ databases">
        <title>Helianthus annuus Genome sequencing and assembly Release 2.</title>
        <authorList>
            <person name="Gouzy J."/>
            <person name="Langlade N."/>
            <person name="Munos S."/>
        </authorList>
    </citation>
    <scope>NUCLEOTIDE SEQUENCE</scope>
    <source>
        <tissue evidence="3">Leaves</tissue>
    </source>
</reference>
<dbReference type="EC" id="2.7.1.67" evidence="3"/>
<keyword evidence="1" id="KW-0812">Transmembrane</keyword>
<dbReference type="AlphaFoldDB" id="A0A9K3E5R5"/>
<organism evidence="3 4">
    <name type="scientific">Helianthus annuus</name>
    <name type="common">Common sunflower</name>
    <dbReference type="NCBI Taxonomy" id="4232"/>
    <lineage>
        <taxon>Eukaryota</taxon>
        <taxon>Viridiplantae</taxon>
        <taxon>Streptophyta</taxon>
        <taxon>Embryophyta</taxon>
        <taxon>Tracheophyta</taxon>
        <taxon>Spermatophyta</taxon>
        <taxon>Magnoliopsida</taxon>
        <taxon>eudicotyledons</taxon>
        <taxon>Gunneridae</taxon>
        <taxon>Pentapetalae</taxon>
        <taxon>asterids</taxon>
        <taxon>campanulids</taxon>
        <taxon>Asterales</taxon>
        <taxon>Asteraceae</taxon>
        <taxon>Asteroideae</taxon>
        <taxon>Heliantheae alliance</taxon>
        <taxon>Heliantheae</taxon>
        <taxon>Helianthus</taxon>
    </lineage>
</organism>
<keyword evidence="3" id="KW-0808">Transferase</keyword>
<dbReference type="InterPro" id="IPR000626">
    <property type="entry name" value="Ubiquitin-like_dom"/>
</dbReference>
<keyword evidence="4" id="KW-1185">Reference proteome</keyword>
<evidence type="ECO:0000256" key="1">
    <source>
        <dbReference type="SAM" id="Phobius"/>
    </source>
</evidence>
<protein>
    <submittedName>
        <fullName evidence="3">1-phosphatidylinositol 4-kinase</fullName>
        <ecNumber evidence="3">2.7.1.67</ecNumber>
    </submittedName>
</protein>
<accession>A0A9K3E5R5</accession>
<dbReference type="GO" id="GO:0004430">
    <property type="term" value="F:1-phosphatidylinositol 4-kinase activity"/>
    <property type="evidence" value="ECO:0007669"/>
    <property type="project" value="UniProtKB-EC"/>
</dbReference>
<dbReference type="Proteomes" id="UP000215914">
    <property type="component" value="Unassembled WGS sequence"/>
</dbReference>
<sequence length="202" mass="23869">MRGREFYPHFSSNAQVVTLIIYDSAFKQLRVVNYMIVQICITNLSQDIFLKFSFVACRYNLEKVFIYSCDNFHGLCICCFVRSYVDDKLYVRNFYCFHFNVSGMSIKFHVIMLIICVFKRKFYSFFILSSSSFHLFRTLKKKKMESWSLNLLEDSNFIDVTACANEEVNTVKHRIQTCNEFVVKKQKLVFGGRELSRNNSLV</sequence>